<dbReference type="RefSeq" id="WP_004225147.1">
    <property type="nucleotide sequence ID" value="NZ_AEUV02000002.1"/>
</dbReference>
<accession>G5JPG9</accession>
<dbReference type="AlphaFoldDB" id="G5JPG9"/>
<comment type="caution">
    <text evidence="1">The sequence shown here is derived from an EMBL/GenBank/DDBJ whole genome shotgun (WGS) entry which is preliminary data.</text>
</comment>
<dbReference type="EMBL" id="AEUV02000002">
    <property type="protein sequence ID" value="EHI73353.1"/>
    <property type="molecule type" value="Genomic_DNA"/>
</dbReference>
<name>G5JPG9_STRCG</name>
<proteinExistence type="predicted"/>
<organism evidence="1 2">
    <name type="scientific">Streptococcus criceti HS-6</name>
    <dbReference type="NCBI Taxonomy" id="873449"/>
    <lineage>
        <taxon>Bacteria</taxon>
        <taxon>Bacillati</taxon>
        <taxon>Bacillota</taxon>
        <taxon>Bacilli</taxon>
        <taxon>Lactobacillales</taxon>
        <taxon>Streptococcaceae</taxon>
        <taxon>Streptococcus</taxon>
    </lineage>
</organism>
<keyword evidence="2" id="KW-1185">Reference proteome</keyword>
<gene>
    <name evidence="1" type="ORF">STRCR_1621</name>
</gene>
<evidence type="ECO:0000313" key="2">
    <source>
        <dbReference type="Proteomes" id="UP000004322"/>
    </source>
</evidence>
<evidence type="ECO:0000313" key="1">
    <source>
        <dbReference type="EMBL" id="EHI73353.1"/>
    </source>
</evidence>
<protein>
    <submittedName>
        <fullName evidence="1">Uncharacterized protein</fullName>
    </submittedName>
</protein>
<reference evidence="1" key="1">
    <citation type="submission" date="2011-07" db="EMBL/GenBank/DDBJ databases">
        <authorList>
            <person name="Stanhope M.J."/>
            <person name="Durkin A.S."/>
            <person name="Hostetler J."/>
            <person name="Kim M."/>
            <person name="Radune D."/>
            <person name="Singh I."/>
            <person name="Town C.D."/>
        </authorList>
    </citation>
    <scope>NUCLEOTIDE SEQUENCE [LARGE SCALE GENOMIC DNA]</scope>
    <source>
        <strain evidence="1">HS-6</strain>
    </source>
</reference>
<dbReference type="Proteomes" id="UP000004322">
    <property type="component" value="Unassembled WGS sequence"/>
</dbReference>
<sequence length="67" mass="7297">MTTQAFEQFDVMDTQALAAVGGGDSILHDCLFFIDYLMGNAGCVEDYNGQGDSLCWTGPDAISRYYS</sequence>